<dbReference type="Proteomes" id="UP000689195">
    <property type="component" value="Unassembled WGS sequence"/>
</dbReference>
<proteinExistence type="predicted"/>
<protein>
    <submittedName>
        <fullName evidence="1">Uncharacterized protein</fullName>
    </submittedName>
</protein>
<dbReference type="EMBL" id="CAJJDO010000026">
    <property type="protein sequence ID" value="CAD8155125.1"/>
    <property type="molecule type" value="Genomic_DNA"/>
</dbReference>
<comment type="caution">
    <text evidence="1">The sequence shown here is derived from an EMBL/GenBank/DDBJ whole genome shotgun (WGS) entry which is preliminary data.</text>
</comment>
<accession>A0A8S1TQV6</accession>
<dbReference type="OrthoDB" id="310230at2759"/>
<name>A0A8S1TQV6_9CILI</name>
<dbReference type="AlphaFoldDB" id="A0A8S1TQV6"/>
<evidence type="ECO:0000313" key="1">
    <source>
        <dbReference type="EMBL" id="CAD8155125.1"/>
    </source>
</evidence>
<sequence length="68" mass="7823">MGFITSFLCYFIPGVGLASYYSFRLGPQLPIACRKMGDNALDWVMVLSKQFQKLIYQKILLNQMNLLN</sequence>
<gene>
    <name evidence="1" type="ORF">PPENT_87.1.T0260325</name>
</gene>
<keyword evidence="2" id="KW-1185">Reference proteome</keyword>
<evidence type="ECO:0000313" key="2">
    <source>
        <dbReference type="Proteomes" id="UP000689195"/>
    </source>
</evidence>
<organism evidence="1 2">
    <name type="scientific">Paramecium pentaurelia</name>
    <dbReference type="NCBI Taxonomy" id="43138"/>
    <lineage>
        <taxon>Eukaryota</taxon>
        <taxon>Sar</taxon>
        <taxon>Alveolata</taxon>
        <taxon>Ciliophora</taxon>
        <taxon>Intramacronucleata</taxon>
        <taxon>Oligohymenophorea</taxon>
        <taxon>Peniculida</taxon>
        <taxon>Parameciidae</taxon>
        <taxon>Paramecium</taxon>
    </lineage>
</organism>
<reference evidence="1" key="1">
    <citation type="submission" date="2021-01" db="EMBL/GenBank/DDBJ databases">
        <authorList>
            <consortium name="Genoscope - CEA"/>
            <person name="William W."/>
        </authorList>
    </citation>
    <scope>NUCLEOTIDE SEQUENCE</scope>
</reference>